<comment type="caution">
    <text evidence="3">The sequence shown here is derived from an EMBL/GenBank/DDBJ whole genome shotgun (WGS) entry which is preliminary data.</text>
</comment>
<organism evidence="3 4">
    <name type="scientific">Euplotes crassus</name>
    <dbReference type="NCBI Taxonomy" id="5936"/>
    <lineage>
        <taxon>Eukaryota</taxon>
        <taxon>Sar</taxon>
        <taxon>Alveolata</taxon>
        <taxon>Ciliophora</taxon>
        <taxon>Intramacronucleata</taxon>
        <taxon>Spirotrichea</taxon>
        <taxon>Hypotrichia</taxon>
        <taxon>Euplotida</taxon>
        <taxon>Euplotidae</taxon>
        <taxon>Moneuplotes</taxon>
    </lineage>
</organism>
<evidence type="ECO:0000313" key="3">
    <source>
        <dbReference type="EMBL" id="CAI2361676.1"/>
    </source>
</evidence>
<evidence type="ECO:0000313" key="4">
    <source>
        <dbReference type="Proteomes" id="UP001295684"/>
    </source>
</evidence>
<evidence type="ECO:0000256" key="1">
    <source>
        <dbReference type="SAM" id="Coils"/>
    </source>
</evidence>
<evidence type="ECO:0000256" key="2">
    <source>
        <dbReference type="SAM" id="MobiDB-lite"/>
    </source>
</evidence>
<feature type="compositionally biased region" description="Basic and acidic residues" evidence="2">
    <location>
        <begin position="441"/>
        <end position="451"/>
    </location>
</feature>
<keyword evidence="4" id="KW-1185">Reference proteome</keyword>
<reference evidence="3" key="1">
    <citation type="submission" date="2023-07" db="EMBL/GenBank/DDBJ databases">
        <authorList>
            <consortium name="AG Swart"/>
            <person name="Singh M."/>
            <person name="Singh A."/>
            <person name="Seah K."/>
            <person name="Emmerich C."/>
        </authorList>
    </citation>
    <scope>NUCLEOTIDE SEQUENCE</scope>
    <source>
        <strain evidence="3">DP1</strain>
    </source>
</reference>
<dbReference type="Proteomes" id="UP001295684">
    <property type="component" value="Unassembled WGS sequence"/>
</dbReference>
<feature type="compositionally biased region" description="Polar residues" evidence="2">
    <location>
        <begin position="416"/>
        <end position="430"/>
    </location>
</feature>
<keyword evidence="1" id="KW-0175">Coiled coil</keyword>
<name>A0AAD1U7N8_EUPCR</name>
<feature type="region of interest" description="Disordered" evidence="2">
    <location>
        <begin position="416"/>
        <end position="457"/>
    </location>
</feature>
<protein>
    <submittedName>
        <fullName evidence="3">Uncharacterized protein</fullName>
    </submittedName>
</protein>
<sequence length="598" mass="68511">MIEEADSLQPGIEGEGALLLATEMVDKLSKNIDNHIYSEFIERQKRPFSVESLIQLCHHGIKSCVIHYDSLVPPPEVDLEEQDDEPEVPIKDRWCTDYVNVEKVQKLYFDPSETIDEADAKSVRSYRSFARSHSSVFTKTKRTFMKVKSKQSSKIVKLKITQKEIPEDEVRLRERKEKQILHRKKEAAEKKRLKEEERQDKMKKRFALGGDPKASLTCDHNGKPIVVKKLNANKLRKAEGPGYSFEAVNRDQIKAMKRKQQKKFEIYSKELFPASINSKSIVDDLNLSAEDFIDESQCSATFGDLSSVLALMPGVQYNTRDKTLRGPLYRRENKMAIQDYKVISNSRENAKIRYDIHEGSPVVKPKEEKTLTSEVKHDSIANMGSVIKKKRHGHERMKGDATKSGILQEGHHLHNISSKHFGSGSLSQSRRINEGAFTGRKNNDYFTREQGMRPTTAKKHYNNILKRMSGRRSAKETGNRFLIKQKVFEDVTNFSMKSNTMQRRNNSKNLRVSAFNKFNHDLVQGKVSNVTSGSQARLNSAAYNTRPMRQKDLIQEGMSSLSSQRGKLKSASRLNRISRAIKTSMRENRGKIMVKEKL</sequence>
<proteinExistence type="predicted"/>
<dbReference type="AlphaFoldDB" id="A0AAD1U7N8"/>
<accession>A0AAD1U7N8</accession>
<feature type="coiled-coil region" evidence="1">
    <location>
        <begin position="171"/>
        <end position="205"/>
    </location>
</feature>
<gene>
    <name evidence="3" type="ORF">ECRASSUSDP1_LOCUS2988</name>
</gene>
<dbReference type="EMBL" id="CAMPGE010002864">
    <property type="protein sequence ID" value="CAI2361676.1"/>
    <property type="molecule type" value="Genomic_DNA"/>
</dbReference>